<keyword evidence="2" id="KW-1185">Reference proteome</keyword>
<dbReference type="RefSeq" id="WP_174270117.1">
    <property type="nucleotide sequence ID" value="NZ_CP116810.1"/>
</dbReference>
<dbReference type="Proteomes" id="UP000001426">
    <property type="component" value="Chromosome"/>
</dbReference>
<gene>
    <name evidence="1" type="ORF">TX73_022335</name>
</gene>
<organism evidence="1 2">
    <name type="scientific">Rhodopseudomonas palustris (strain ATCC BAA-98 / CGA009)</name>
    <dbReference type="NCBI Taxonomy" id="258594"/>
    <lineage>
        <taxon>Bacteria</taxon>
        <taxon>Pseudomonadati</taxon>
        <taxon>Pseudomonadota</taxon>
        <taxon>Alphaproteobacteria</taxon>
        <taxon>Hyphomicrobiales</taxon>
        <taxon>Nitrobacteraceae</taxon>
        <taxon>Rhodopseudomonas</taxon>
    </lineage>
</organism>
<accession>A0AAE9Y4J0</accession>
<dbReference type="EMBL" id="CP116810">
    <property type="protein sequence ID" value="WCL94502.1"/>
    <property type="molecule type" value="Genomic_DNA"/>
</dbReference>
<dbReference type="AlphaFoldDB" id="A0AAE9Y4J0"/>
<name>A0AAE9Y4J0_RHOPA</name>
<dbReference type="KEGG" id="rpa:TX73_022335"/>
<reference evidence="1 2" key="1">
    <citation type="journal article" date="2004" name="Nat. Biotechnol.">
        <title>Complete genome sequence of the metabolically versatile photosynthetic bacterium Rhodopseudomonas palustris.</title>
        <authorList>
            <person name="Larimer F.W."/>
            <person name="Chain P."/>
            <person name="Hauser L."/>
            <person name="Lamerdin J."/>
            <person name="Malfatti S."/>
            <person name="Do L."/>
            <person name="Land M.L."/>
            <person name="Pelletier D.A."/>
            <person name="Beatty J.T."/>
            <person name="Lang A.S."/>
            <person name="Tabita F.R."/>
            <person name="Gibson J.L."/>
            <person name="Hanson T.E."/>
            <person name="Bobst C."/>
            <person name="Torres J.L."/>
            <person name="Peres C."/>
            <person name="Harrison F.H."/>
            <person name="Gibson J."/>
            <person name="Harwood C.S."/>
        </authorList>
    </citation>
    <scope>NUCLEOTIDE SEQUENCE [LARGE SCALE GENOMIC DNA]</scope>
    <source>
        <strain evidence="2">ATCC BAA-98 / CGA009</strain>
    </source>
</reference>
<sequence>MRLDPVVVPDIPVPVAELLDPPGADEIPAPPEFCGTELGALMPPGEAAPPAVPPAPLPPPVPPVWADALDAASSAAAIIKPVLDRMTFSLCCEGRTGAGAMSFRTITHELVRRRGTTKAIRRLAK</sequence>
<dbReference type="GeneID" id="66895440"/>
<evidence type="ECO:0000313" key="1">
    <source>
        <dbReference type="EMBL" id="WCL94502.1"/>
    </source>
</evidence>
<evidence type="ECO:0000313" key="2">
    <source>
        <dbReference type="Proteomes" id="UP000001426"/>
    </source>
</evidence>
<proteinExistence type="predicted"/>
<protein>
    <submittedName>
        <fullName evidence="1">Uncharacterized protein</fullName>
    </submittedName>
</protein>